<keyword evidence="1" id="KW-0732">Signal</keyword>
<feature type="signal peptide" evidence="1">
    <location>
        <begin position="1"/>
        <end position="18"/>
    </location>
</feature>
<sequence>MPLLSCVSLLALHFSASAAPAPAVGRSAIVEARDKLPSGLALADVHVNPLLGKLVLGQTIHDVKTVSGSGDLAPGVLNETSSNPVADPQKEWTDHQLVTLYANGTQQAVGFPFELWEQLKQTDNHPRYVTRPGAAQQNGSSDNVTRRWVDDPAKRWIITPDQRSEVCDTRGVPYATTGLVTGPGFQCTGASPALP</sequence>
<accession>A0A9P8HYC3</accession>
<organism evidence="2 3">
    <name type="scientific">Trichoglossum hirsutum</name>
    <dbReference type="NCBI Taxonomy" id="265104"/>
    <lineage>
        <taxon>Eukaryota</taxon>
        <taxon>Fungi</taxon>
        <taxon>Dikarya</taxon>
        <taxon>Ascomycota</taxon>
        <taxon>Pezizomycotina</taxon>
        <taxon>Geoglossomycetes</taxon>
        <taxon>Geoglossales</taxon>
        <taxon>Geoglossaceae</taxon>
        <taxon>Trichoglossum</taxon>
    </lineage>
</organism>
<name>A0A9P8HYC3_9PEZI</name>
<dbReference type="Proteomes" id="UP000750711">
    <property type="component" value="Unassembled WGS sequence"/>
</dbReference>
<dbReference type="AlphaFoldDB" id="A0A9P8HYC3"/>
<evidence type="ECO:0000256" key="1">
    <source>
        <dbReference type="SAM" id="SignalP"/>
    </source>
</evidence>
<dbReference type="EMBL" id="JAGHQM010003691">
    <property type="protein sequence ID" value="KAH0542159.1"/>
    <property type="molecule type" value="Genomic_DNA"/>
</dbReference>
<keyword evidence="3" id="KW-1185">Reference proteome</keyword>
<proteinExistence type="predicted"/>
<feature type="chain" id="PRO_5040304632" evidence="1">
    <location>
        <begin position="19"/>
        <end position="195"/>
    </location>
</feature>
<gene>
    <name evidence="2" type="ORF">GP486_008659</name>
</gene>
<evidence type="ECO:0000313" key="3">
    <source>
        <dbReference type="Proteomes" id="UP000750711"/>
    </source>
</evidence>
<evidence type="ECO:0000313" key="2">
    <source>
        <dbReference type="EMBL" id="KAH0542159.1"/>
    </source>
</evidence>
<reference evidence="2" key="1">
    <citation type="submission" date="2021-03" db="EMBL/GenBank/DDBJ databases">
        <title>Comparative genomics and phylogenomic investigation of the class Geoglossomycetes provide insights into ecological specialization and systematics.</title>
        <authorList>
            <person name="Melie T."/>
            <person name="Pirro S."/>
            <person name="Miller A.N."/>
            <person name="Quandt A."/>
        </authorList>
    </citation>
    <scope>NUCLEOTIDE SEQUENCE</scope>
    <source>
        <strain evidence="2">CAQ_001_2017</strain>
    </source>
</reference>
<protein>
    <submittedName>
        <fullName evidence="2">Uncharacterized protein</fullName>
    </submittedName>
</protein>
<comment type="caution">
    <text evidence="2">The sequence shown here is derived from an EMBL/GenBank/DDBJ whole genome shotgun (WGS) entry which is preliminary data.</text>
</comment>